<dbReference type="CDD" id="cd00371">
    <property type="entry name" value="HMA"/>
    <property type="match status" value="1"/>
</dbReference>
<sequence>MPHIHFSFSSSNSSIPSILQSFNSTFNHYFHFPLSMAAKPPQLAAQPLNYQTWFLKVSIHCEGCRRKVKKVLKSIDGVFTATIDPQLNKVTVTGSVAVETLLRKLVRAGKQAEIWPENDGKISGNGQQQQKKKKKNEVRELQSVENHKGTENASVKCNSEKKSSSNDSPGNSPSVYRMPSEGGRSEGGAGSAKKKKKKLHLGGGNGNSGLSSVEAATGAPAHTGLQFQDLVGPVNVNPTRQYWLLYPESGVAAYNRLYPSYYVPSSPYTWAGLDQDCHHFQSAPLVSFEIFSDENVNGCSVM</sequence>
<dbReference type="InterPro" id="IPR006121">
    <property type="entry name" value="HMA_dom"/>
</dbReference>
<feature type="domain" description="HMA" evidence="7">
    <location>
        <begin position="50"/>
        <end position="113"/>
    </location>
</feature>
<dbReference type="AlphaFoldDB" id="A0A0S3RI07"/>
<keyword evidence="1" id="KW-0488">Methylation</keyword>
<feature type="compositionally biased region" description="Low complexity" evidence="6">
    <location>
        <begin position="165"/>
        <end position="174"/>
    </location>
</feature>
<gene>
    <name evidence="8" type="primary">Vigan.02G325600</name>
    <name evidence="8" type="ORF">VIGAN_02325600</name>
</gene>
<organism evidence="8 9">
    <name type="scientific">Vigna angularis var. angularis</name>
    <dbReference type="NCBI Taxonomy" id="157739"/>
    <lineage>
        <taxon>Eukaryota</taxon>
        <taxon>Viridiplantae</taxon>
        <taxon>Streptophyta</taxon>
        <taxon>Embryophyta</taxon>
        <taxon>Tracheophyta</taxon>
        <taxon>Spermatophyta</taxon>
        <taxon>Magnoliopsida</taxon>
        <taxon>eudicotyledons</taxon>
        <taxon>Gunneridae</taxon>
        <taxon>Pentapetalae</taxon>
        <taxon>rosids</taxon>
        <taxon>fabids</taxon>
        <taxon>Fabales</taxon>
        <taxon>Fabaceae</taxon>
        <taxon>Papilionoideae</taxon>
        <taxon>50 kb inversion clade</taxon>
        <taxon>NPAAA clade</taxon>
        <taxon>indigoferoid/millettioid clade</taxon>
        <taxon>Phaseoleae</taxon>
        <taxon>Vigna</taxon>
    </lineage>
</organism>
<evidence type="ECO:0000313" key="9">
    <source>
        <dbReference type="Proteomes" id="UP000291084"/>
    </source>
</evidence>
<dbReference type="PANTHER" id="PTHR45868">
    <property type="entry name" value="HEAVY METAL-ASSOCIATED ISOPRENYLATED PLANT PROTEIN 33-RELATED"/>
    <property type="match status" value="1"/>
</dbReference>
<evidence type="ECO:0000256" key="1">
    <source>
        <dbReference type="ARBA" id="ARBA00022481"/>
    </source>
</evidence>
<proteinExistence type="inferred from homology"/>
<feature type="compositionally biased region" description="Basic and acidic residues" evidence="6">
    <location>
        <begin position="137"/>
        <end position="150"/>
    </location>
</feature>
<reference evidence="8 9" key="1">
    <citation type="journal article" date="2015" name="Sci. Rep.">
        <title>The power of single molecule real-time sequencing technology in the de novo assembly of a eukaryotic genome.</title>
        <authorList>
            <person name="Sakai H."/>
            <person name="Naito K."/>
            <person name="Ogiso-Tanaka E."/>
            <person name="Takahashi Y."/>
            <person name="Iseki K."/>
            <person name="Muto C."/>
            <person name="Satou K."/>
            <person name="Teruya K."/>
            <person name="Shiroma A."/>
            <person name="Shimoji M."/>
            <person name="Hirano T."/>
            <person name="Itoh T."/>
            <person name="Kaga A."/>
            <person name="Tomooka N."/>
        </authorList>
    </citation>
    <scope>NUCLEOTIDE SEQUENCE [LARGE SCALE GENOMIC DNA]</scope>
    <source>
        <strain evidence="9">cv. Shumari</strain>
    </source>
</reference>
<keyword evidence="9" id="KW-1185">Reference proteome</keyword>
<dbReference type="GO" id="GO:0046872">
    <property type="term" value="F:metal ion binding"/>
    <property type="evidence" value="ECO:0007669"/>
    <property type="project" value="UniProtKB-KW"/>
</dbReference>
<evidence type="ECO:0000256" key="6">
    <source>
        <dbReference type="SAM" id="MobiDB-lite"/>
    </source>
</evidence>
<dbReference type="Gene3D" id="3.30.70.100">
    <property type="match status" value="1"/>
</dbReference>
<name>A0A0S3RI07_PHAAN</name>
<dbReference type="Pfam" id="PF00403">
    <property type="entry name" value="HMA"/>
    <property type="match status" value="1"/>
</dbReference>
<dbReference type="OrthoDB" id="689350at2759"/>
<protein>
    <recommendedName>
        <fullName evidence="7">HMA domain-containing protein</fullName>
    </recommendedName>
</protein>
<evidence type="ECO:0000256" key="3">
    <source>
        <dbReference type="ARBA" id="ARBA00023288"/>
    </source>
</evidence>
<comment type="similarity">
    <text evidence="5">Belongs to the HIPP family.</text>
</comment>
<evidence type="ECO:0000313" key="8">
    <source>
        <dbReference type="EMBL" id="BAT80258.1"/>
    </source>
</evidence>
<dbReference type="Proteomes" id="UP000291084">
    <property type="component" value="Chromosome 2"/>
</dbReference>
<feature type="region of interest" description="Disordered" evidence="6">
    <location>
        <begin position="116"/>
        <end position="214"/>
    </location>
</feature>
<keyword evidence="2" id="KW-0479">Metal-binding</keyword>
<accession>A0A0S3RI07</accession>
<evidence type="ECO:0000256" key="2">
    <source>
        <dbReference type="ARBA" id="ARBA00022723"/>
    </source>
</evidence>
<dbReference type="PROSITE" id="PS50846">
    <property type="entry name" value="HMA_2"/>
    <property type="match status" value="1"/>
</dbReference>
<dbReference type="PANTHER" id="PTHR45868:SF86">
    <property type="entry name" value="HMA DOMAIN-CONTAINING PROTEIN"/>
    <property type="match status" value="1"/>
</dbReference>
<evidence type="ECO:0000259" key="7">
    <source>
        <dbReference type="PROSITE" id="PS50846"/>
    </source>
</evidence>
<evidence type="ECO:0000256" key="5">
    <source>
        <dbReference type="ARBA" id="ARBA00024045"/>
    </source>
</evidence>
<keyword evidence="3" id="KW-0449">Lipoprotein</keyword>
<dbReference type="InterPro" id="IPR036163">
    <property type="entry name" value="HMA_dom_sf"/>
</dbReference>
<dbReference type="EMBL" id="AP015035">
    <property type="protein sequence ID" value="BAT80258.1"/>
    <property type="molecule type" value="Genomic_DNA"/>
</dbReference>
<dbReference type="SUPFAM" id="SSF55008">
    <property type="entry name" value="HMA, heavy metal-associated domain"/>
    <property type="match status" value="1"/>
</dbReference>
<evidence type="ECO:0000256" key="4">
    <source>
        <dbReference type="ARBA" id="ARBA00023289"/>
    </source>
</evidence>
<keyword evidence="4" id="KW-0636">Prenylation</keyword>